<dbReference type="PROSITE" id="PS50995">
    <property type="entry name" value="HTH_MARR_2"/>
    <property type="match status" value="1"/>
</dbReference>
<organism evidence="5 6">
    <name type="scientific">Roseibium porphyridii</name>
    <dbReference type="NCBI Taxonomy" id="2866279"/>
    <lineage>
        <taxon>Bacteria</taxon>
        <taxon>Pseudomonadati</taxon>
        <taxon>Pseudomonadota</taxon>
        <taxon>Alphaproteobacteria</taxon>
        <taxon>Hyphomicrobiales</taxon>
        <taxon>Stappiaceae</taxon>
        <taxon>Roseibium</taxon>
    </lineage>
</organism>
<dbReference type="InterPro" id="IPR039422">
    <property type="entry name" value="MarR/SlyA-like"/>
</dbReference>
<gene>
    <name evidence="5" type="ORF">K1718_07465</name>
</gene>
<keyword evidence="2 5" id="KW-0238">DNA-binding</keyword>
<dbReference type="PANTHER" id="PTHR33164:SF102">
    <property type="entry name" value="TRANSCRIPTIONAL REGULATORY PROTEIN"/>
    <property type="match status" value="1"/>
</dbReference>
<feature type="domain" description="HTH marR-type" evidence="4">
    <location>
        <begin position="1"/>
        <end position="126"/>
    </location>
</feature>
<sequence length="144" mass="16592">MYRRYLDRLRIDLIRIGADDISPAHAMLLFTIGDDDLSVRDLMDRGHYLGSNASYSLKQLVQSGYVDRTASARDRRSARIRLTDKGKQLCADIKTADEVNQDQVVQSEKDLQALEETFAMLRKLEVLWATDLQRATPRLDMNRF</sequence>
<name>A0ABY8F6Q8_9HYPH</name>
<dbReference type="Proteomes" id="UP001209803">
    <property type="component" value="Chromosome"/>
</dbReference>
<evidence type="ECO:0000313" key="6">
    <source>
        <dbReference type="Proteomes" id="UP001209803"/>
    </source>
</evidence>
<dbReference type="InterPro" id="IPR036390">
    <property type="entry name" value="WH_DNA-bd_sf"/>
</dbReference>
<accession>A0ABY8F6Q8</accession>
<dbReference type="GO" id="GO:0003677">
    <property type="term" value="F:DNA binding"/>
    <property type="evidence" value="ECO:0007669"/>
    <property type="project" value="UniProtKB-KW"/>
</dbReference>
<dbReference type="PANTHER" id="PTHR33164">
    <property type="entry name" value="TRANSCRIPTIONAL REGULATOR, MARR FAMILY"/>
    <property type="match status" value="1"/>
</dbReference>
<keyword evidence="1" id="KW-0805">Transcription regulation</keyword>
<dbReference type="SUPFAM" id="SSF46785">
    <property type="entry name" value="Winged helix' DNA-binding domain"/>
    <property type="match status" value="1"/>
</dbReference>
<keyword evidence="6" id="KW-1185">Reference proteome</keyword>
<dbReference type="InterPro" id="IPR000835">
    <property type="entry name" value="HTH_MarR-typ"/>
</dbReference>
<evidence type="ECO:0000259" key="4">
    <source>
        <dbReference type="PROSITE" id="PS50995"/>
    </source>
</evidence>
<proteinExistence type="predicted"/>
<evidence type="ECO:0000256" key="2">
    <source>
        <dbReference type="ARBA" id="ARBA00023125"/>
    </source>
</evidence>
<dbReference type="PRINTS" id="PR00598">
    <property type="entry name" value="HTHMARR"/>
</dbReference>
<protein>
    <submittedName>
        <fullName evidence="5">Winged helix DNA-binding protein</fullName>
    </submittedName>
</protein>
<evidence type="ECO:0000313" key="5">
    <source>
        <dbReference type="EMBL" id="WFE91182.1"/>
    </source>
</evidence>
<dbReference type="RefSeq" id="WP_247649361.1">
    <property type="nucleotide sequence ID" value="NZ_CP120863.1"/>
</dbReference>
<evidence type="ECO:0000256" key="3">
    <source>
        <dbReference type="ARBA" id="ARBA00023163"/>
    </source>
</evidence>
<reference evidence="5 6" key="1">
    <citation type="submission" date="2023-03" db="EMBL/GenBank/DDBJ databases">
        <title>Roseibium porphyridii sp. nov. and Roseibium rhodosorbium sp. nov. isolated from marine algae, Porphyridium cruentum and Rhodosorus marinus, respectively.</title>
        <authorList>
            <person name="Lee M.W."/>
            <person name="Choi B.J."/>
            <person name="Lee J.K."/>
            <person name="Choi D.G."/>
            <person name="Baek J.H."/>
            <person name="Bayburt H."/>
            <person name="Kim J.M."/>
            <person name="Han D.M."/>
            <person name="Kim K.H."/>
            <person name="Jeon C.O."/>
        </authorList>
    </citation>
    <scope>NUCLEOTIDE SEQUENCE [LARGE SCALE GENOMIC DNA]</scope>
    <source>
        <strain evidence="5 6">KMA01</strain>
    </source>
</reference>
<dbReference type="InterPro" id="IPR023187">
    <property type="entry name" value="Tscrpt_reg_MarR-type_CS"/>
</dbReference>
<evidence type="ECO:0000256" key="1">
    <source>
        <dbReference type="ARBA" id="ARBA00023015"/>
    </source>
</evidence>
<dbReference type="Gene3D" id="1.10.10.10">
    <property type="entry name" value="Winged helix-like DNA-binding domain superfamily/Winged helix DNA-binding domain"/>
    <property type="match status" value="1"/>
</dbReference>
<dbReference type="PROSITE" id="PS01117">
    <property type="entry name" value="HTH_MARR_1"/>
    <property type="match status" value="1"/>
</dbReference>
<dbReference type="InterPro" id="IPR036388">
    <property type="entry name" value="WH-like_DNA-bd_sf"/>
</dbReference>
<dbReference type="SMART" id="SM00347">
    <property type="entry name" value="HTH_MARR"/>
    <property type="match status" value="1"/>
</dbReference>
<dbReference type="Pfam" id="PF12802">
    <property type="entry name" value="MarR_2"/>
    <property type="match status" value="1"/>
</dbReference>
<keyword evidence="3" id="KW-0804">Transcription</keyword>
<dbReference type="EMBL" id="CP120863">
    <property type="protein sequence ID" value="WFE91182.1"/>
    <property type="molecule type" value="Genomic_DNA"/>
</dbReference>